<evidence type="ECO:0000313" key="5">
    <source>
        <dbReference type="EMBL" id="TDY60808.1"/>
    </source>
</evidence>
<evidence type="ECO:0000256" key="1">
    <source>
        <dbReference type="ARBA" id="ARBA00005850"/>
    </source>
</evidence>
<keyword evidence="4" id="KW-0066">ATP synthesis</keyword>
<dbReference type="Pfam" id="PF01813">
    <property type="entry name" value="ATP-synt_D"/>
    <property type="match status" value="1"/>
</dbReference>
<keyword evidence="3 4" id="KW-0406">Ion transport</keyword>
<dbReference type="EMBL" id="SORI01000007">
    <property type="protein sequence ID" value="TDY60808.1"/>
    <property type="molecule type" value="Genomic_DNA"/>
</dbReference>
<comment type="similarity">
    <text evidence="1 4">Belongs to the V-ATPase D subunit family.</text>
</comment>
<evidence type="ECO:0000256" key="2">
    <source>
        <dbReference type="ARBA" id="ARBA00022448"/>
    </source>
</evidence>
<keyword evidence="4" id="KW-0375">Hydrogen ion transport</keyword>
<evidence type="ECO:0000313" key="6">
    <source>
        <dbReference type="Proteomes" id="UP000295066"/>
    </source>
</evidence>
<reference evidence="5 6" key="1">
    <citation type="submission" date="2019-03" db="EMBL/GenBank/DDBJ databases">
        <title>Genomic Encyclopedia of Type Strains, Phase IV (KMG-IV): sequencing the most valuable type-strain genomes for metagenomic binning, comparative biology and taxonomic classification.</title>
        <authorList>
            <person name="Goeker M."/>
        </authorList>
    </citation>
    <scope>NUCLEOTIDE SEQUENCE [LARGE SCALE GENOMIC DNA]</scope>
    <source>
        <strain evidence="5 6">DSM 25964</strain>
    </source>
</reference>
<dbReference type="RefSeq" id="WP_133957377.1">
    <property type="nucleotide sequence ID" value="NZ_SORI01000007.1"/>
</dbReference>
<dbReference type="Proteomes" id="UP000295066">
    <property type="component" value="Unassembled WGS sequence"/>
</dbReference>
<dbReference type="Gene3D" id="1.10.287.3240">
    <property type="match status" value="1"/>
</dbReference>
<proteinExistence type="inferred from homology"/>
<organism evidence="5 6">
    <name type="scientific">Aminivibrio pyruvatiphilus</name>
    <dbReference type="NCBI Taxonomy" id="1005740"/>
    <lineage>
        <taxon>Bacteria</taxon>
        <taxon>Thermotogati</taxon>
        <taxon>Synergistota</taxon>
        <taxon>Synergistia</taxon>
        <taxon>Synergistales</taxon>
        <taxon>Aminobacteriaceae</taxon>
        <taxon>Aminivibrio</taxon>
    </lineage>
</organism>
<dbReference type="InterPro" id="IPR002699">
    <property type="entry name" value="V_ATPase_D"/>
</dbReference>
<evidence type="ECO:0000256" key="4">
    <source>
        <dbReference type="HAMAP-Rule" id="MF_00271"/>
    </source>
</evidence>
<comment type="caution">
    <text evidence="5">The sequence shown here is derived from an EMBL/GenBank/DDBJ whole genome shotgun (WGS) entry which is preliminary data.</text>
</comment>
<dbReference type="GO" id="GO:0042777">
    <property type="term" value="P:proton motive force-driven plasma membrane ATP synthesis"/>
    <property type="evidence" value="ECO:0007669"/>
    <property type="project" value="UniProtKB-UniRule"/>
</dbReference>
<dbReference type="PANTHER" id="PTHR11671">
    <property type="entry name" value="V-TYPE ATP SYNTHASE SUBUNIT D"/>
    <property type="match status" value="1"/>
</dbReference>
<sequence length="211" mass="23714">MSPKIAPTRGNMVKFASSLKLAEKGHDLLEQKRTILLMELMGKIREAKELQHSLEAVFSEAYFSLQMAGLSLGIENVEELSYSVPETDDFTVRLHSVMGVEIPKVDPVNRPPEPCYSFLGTSGVLDGAYLHATEVLSLIARLAEVETSVYRLAVQIRRTFRRVNALEKVVIPSHRRMLAWIANVLEENDREDFTRMKMAREGLENEGGGIL</sequence>
<keyword evidence="2 4" id="KW-0813">Transport</keyword>
<comment type="function">
    <text evidence="4">Produces ATP from ADP in the presence of a proton gradient across the membrane.</text>
</comment>
<name>A0A4R8M7H8_9BACT</name>
<accession>A0A4R8M7H8</accession>
<keyword evidence="6" id="KW-1185">Reference proteome</keyword>
<dbReference type="GO" id="GO:0005524">
    <property type="term" value="F:ATP binding"/>
    <property type="evidence" value="ECO:0007669"/>
    <property type="project" value="UniProtKB-UniRule"/>
</dbReference>
<dbReference type="HAMAP" id="MF_00271">
    <property type="entry name" value="ATP_synth_D_arch"/>
    <property type="match status" value="1"/>
</dbReference>
<dbReference type="GO" id="GO:0046933">
    <property type="term" value="F:proton-transporting ATP synthase activity, rotational mechanism"/>
    <property type="evidence" value="ECO:0007669"/>
    <property type="project" value="UniProtKB-UniRule"/>
</dbReference>
<dbReference type="AlphaFoldDB" id="A0A4R8M7H8"/>
<dbReference type="GO" id="GO:0046961">
    <property type="term" value="F:proton-transporting ATPase activity, rotational mechanism"/>
    <property type="evidence" value="ECO:0007669"/>
    <property type="project" value="InterPro"/>
</dbReference>
<evidence type="ECO:0000256" key="3">
    <source>
        <dbReference type="ARBA" id="ARBA00023065"/>
    </source>
</evidence>
<dbReference type="NCBIfam" id="TIGR00309">
    <property type="entry name" value="V_ATPase_subD"/>
    <property type="match status" value="1"/>
</dbReference>
<dbReference type="OrthoDB" id="9781718at2"/>
<protein>
    <recommendedName>
        <fullName evidence="4">V-type ATP synthase subunit D</fullName>
    </recommendedName>
    <alternativeName>
        <fullName evidence="4">V-ATPase subunit D</fullName>
    </alternativeName>
</protein>
<gene>
    <name evidence="4" type="primary">atpD</name>
    <name evidence="5" type="ORF">C8D99_10715</name>
</gene>